<dbReference type="AlphaFoldDB" id="A0AAD8GD80"/>
<dbReference type="Proteomes" id="UP001230051">
    <property type="component" value="Unassembled WGS sequence"/>
</dbReference>
<keyword evidence="2" id="KW-1133">Transmembrane helix</keyword>
<feature type="non-terminal residue" evidence="3">
    <location>
        <position position="219"/>
    </location>
</feature>
<gene>
    <name evidence="3" type="ORF">AOXY_G4790</name>
</gene>
<evidence type="ECO:0000313" key="3">
    <source>
        <dbReference type="EMBL" id="KAK1172260.1"/>
    </source>
</evidence>
<dbReference type="EMBL" id="JAGXEW010000004">
    <property type="protein sequence ID" value="KAK1172260.1"/>
    <property type="molecule type" value="Genomic_DNA"/>
</dbReference>
<feature type="transmembrane region" description="Helical" evidence="2">
    <location>
        <begin position="168"/>
        <end position="194"/>
    </location>
</feature>
<accession>A0AAD8GD80</accession>
<proteinExistence type="predicted"/>
<evidence type="ECO:0000313" key="4">
    <source>
        <dbReference type="Proteomes" id="UP001230051"/>
    </source>
</evidence>
<evidence type="ECO:0000256" key="2">
    <source>
        <dbReference type="SAM" id="Phobius"/>
    </source>
</evidence>
<keyword evidence="2" id="KW-0472">Membrane</keyword>
<reference evidence="3" key="1">
    <citation type="submission" date="2022-02" db="EMBL/GenBank/DDBJ databases">
        <title>Atlantic sturgeon de novo genome assembly.</title>
        <authorList>
            <person name="Stock M."/>
            <person name="Klopp C."/>
            <person name="Guiguen Y."/>
            <person name="Cabau C."/>
            <person name="Parinello H."/>
            <person name="Santidrian Yebra-Pimentel E."/>
            <person name="Kuhl H."/>
            <person name="Dirks R.P."/>
            <person name="Guessner J."/>
            <person name="Wuertz S."/>
            <person name="Du K."/>
            <person name="Schartl M."/>
        </authorList>
    </citation>
    <scope>NUCLEOTIDE SEQUENCE</scope>
    <source>
        <strain evidence="3">STURGEONOMICS-FGT-2020</strain>
        <tissue evidence="3">Whole blood</tissue>
    </source>
</reference>
<sequence>VDFTDIPADIGYYPTCYCQFIHKRLLELSKKRCAKRTESLLENEKQHASTSPSPRKKPPSRSVLQSRPRSPTIPTMCIICKKVNRFIRKFLKCTKGVLVKPRLSMQVSKLVQAAELKNDESIMVHLREKDCVALEVRYHACYKAYVRIPTQGPKASQSTEIQYVADSLGVHIIFINICFCCMYNTNSSFIIFYFRDMYPKTYKVLCEDIIKKRLTVQQS</sequence>
<keyword evidence="2" id="KW-0812">Transmembrane</keyword>
<comment type="caution">
    <text evidence="3">The sequence shown here is derived from an EMBL/GenBank/DDBJ whole genome shotgun (WGS) entry which is preliminary data.</text>
</comment>
<feature type="region of interest" description="Disordered" evidence="1">
    <location>
        <begin position="41"/>
        <end position="69"/>
    </location>
</feature>
<organism evidence="3 4">
    <name type="scientific">Acipenser oxyrinchus oxyrinchus</name>
    <dbReference type="NCBI Taxonomy" id="40147"/>
    <lineage>
        <taxon>Eukaryota</taxon>
        <taxon>Metazoa</taxon>
        <taxon>Chordata</taxon>
        <taxon>Craniata</taxon>
        <taxon>Vertebrata</taxon>
        <taxon>Euteleostomi</taxon>
        <taxon>Actinopterygii</taxon>
        <taxon>Chondrostei</taxon>
        <taxon>Acipenseriformes</taxon>
        <taxon>Acipenseridae</taxon>
        <taxon>Acipenser</taxon>
    </lineage>
</organism>
<keyword evidence="4" id="KW-1185">Reference proteome</keyword>
<evidence type="ECO:0000256" key="1">
    <source>
        <dbReference type="SAM" id="MobiDB-lite"/>
    </source>
</evidence>
<protein>
    <submittedName>
        <fullName evidence="3">Uncharacterized protein</fullName>
    </submittedName>
</protein>
<name>A0AAD8GD80_ACIOX</name>